<reference evidence="1 2" key="1">
    <citation type="journal article" date="2018" name="Nat. Ecol. Evol.">
        <title>Pezizomycetes genomes reveal the molecular basis of ectomycorrhizal truffle lifestyle.</title>
        <authorList>
            <person name="Murat C."/>
            <person name="Payen T."/>
            <person name="Noel B."/>
            <person name="Kuo A."/>
            <person name="Morin E."/>
            <person name="Chen J."/>
            <person name="Kohler A."/>
            <person name="Krizsan K."/>
            <person name="Balestrini R."/>
            <person name="Da Silva C."/>
            <person name="Montanini B."/>
            <person name="Hainaut M."/>
            <person name="Levati E."/>
            <person name="Barry K.W."/>
            <person name="Belfiori B."/>
            <person name="Cichocki N."/>
            <person name="Clum A."/>
            <person name="Dockter R.B."/>
            <person name="Fauchery L."/>
            <person name="Guy J."/>
            <person name="Iotti M."/>
            <person name="Le Tacon F."/>
            <person name="Lindquist E.A."/>
            <person name="Lipzen A."/>
            <person name="Malagnac F."/>
            <person name="Mello A."/>
            <person name="Molinier V."/>
            <person name="Miyauchi S."/>
            <person name="Poulain J."/>
            <person name="Riccioni C."/>
            <person name="Rubini A."/>
            <person name="Sitrit Y."/>
            <person name="Splivallo R."/>
            <person name="Traeger S."/>
            <person name="Wang M."/>
            <person name="Zifcakova L."/>
            <person name="Wipf D."/>
            <person name="Zambonelli A."/>
            <person name="Paolocci F."/>
            <person name="Nowrousian M."/>
            <person name="Ottonello S."/>
            <person name="Baldrian P."/>
            <person name="Spatafora J.W."/>
            <person name="Henrissat B."/>
            <person name="Nagy L.G."/>
            <person name="Aury J.M."/>
            <person name="Wincker P."/>
            <person name="Grigoriev I.V."/>
            <person name="Bonfante P."/>
            <person name="Martin F.M."/>
        </authorList>
    </citation>
    <scope>NUCLEOTIDE SEQUENCE [LARGE SCALE GENOMIC DNA]</scope>
    <source>
        <strain evidence="1 2">120613-1</strain>
    </source>
</reference>
<dbReference type="EMBL" id="ML120403">
    <property type="protein sequence ID" value="RPA97597.1"/>
    <property type="molecule type" value="Genomic_DNA"/>
</dbReference>
<organism evidence="1 2">
    <name type="scientific">Choiromyces venosus 120613-1</name>
    <dbReference type="NCBI Taxonomy" id="1336337"/>
    <lineage>
        <taxon>Eukaryota</taxon>
        <taxon>Fungi</taxon>
        <taxon>Dikarya</taxon>
        <taxon>Ascomycota</taxon>
        <taxon>Pezizomycotina</taxon>
        <taxon>Pezizomycetes</taxon>
        <taxon>Pezizales</taxon>
        <taxon>Tuberaceae</taxon>
        <taxon>Choiromyces</taxon>
    </lineage>
</organism>
<proteinExistence type="predicted"/>
<sequence>MLPTCTKLLTRLRQECLRQPVFCGSPHQIFGFRRHSWKRQMSNVPYQTQAQEEFDMCLRLLWGDHPSPHFLINTLFITAIDEDKQKKYWQ</sequence>
<protein>
    <submittedName>
        <fullName evidence="1">Uncharacterized protein</fullName>
    </submittedName>
</protein>
<accession>A0A3N4JJZ7</accession>
<gene>
    <name evidence="1" type="ORF">L873DRAFT_1115216</name>
</gene>
<dbReference type="OrthoDB" id="5503486at2759"/>
<name>A0A3N4JJZ7_9PEZI</name>
<dbReference type="Proteomes" id="UP000276215">
    <property type="component" value="Unassembled WGS sequence"/>
</dbReference>
<evidence type="ECO:0000313" key="1">
    <source>
        <dbReference type="EMBL" id="RPA97597.1"/>
    </source>
</evidence>
<keyword evidence="2" id="KW-1185">Reference proteome</keyword>
<evidence type="ECO:0000313" key="2">
    <source>
        <dbReference type="Proteomes" id="UP000276215"/>
    </source>
</evidence>
<dbReference type="AlphaFoldDB" id="A0A3N4JJZ7"/>